<dbReference type="SUPFAM" id="SSF53850">
    <property type="entry name" value="Periplasmic binding protein-like II"/>
    <property type="match status" value="1"/>
</dbReference>
<protein>
    <submittedName>
        <fullName evidence="3">Polar amino acid transport system substrate-binding protein</fullName>
    </submittedName>
</protein>
<feature type="domain" description="Solute-binding protein family 3/N-terminal" evidence="2">
    <location>
        <begin position="33"/>
        <end position="253"/>
    </location>
</feature>
<evidence type="ECO:0000313" key="4">
    <source>
        <dbReference type="Proteomes" id="UP000294801"/>
    </source>
</evidence>
<accession>A0ABY2CV58</accession>
<dbReference type="EMBL" id="SMDA01000006">
    <property type="protein sequence ID" value="TCW30693.1"/>
    <property type="molecule type" value="Genomic_DNA"/>
</dbReference>
<dbReference type="PANTHER" id="PTHR38834">
    <property type="entry name" value="PERIPLASMIC SUBSTRATE BINDING PROTEIN FAMILY 3"/>
    <property type="match status" value="1"/>
</dbReference>
<name>A0ABY2CV58_GULMO</name>
<proteinExistence type="predicted"/>
<comment type="caution">
    <text evidence="3">The sequence shown here is derived from an EMBL/GenBank/DDBJ whole genome shotgun (WGS) entry which is preliminary data.</text>
</comment>
<dbReference type="Gene3D" id="3.40.190.10">
    <property type="entry name" value="Periplasmic binding protein-like II"/>
    <property type="match status" value="2"/>
</dbReference>
<keyword evidence="1" id="KW-0732">Signal</keyword>
<dbReference type="Proteomes" id="UP000294801">
    <property type="component" value="Unassembled WGS sequence"/>
</dbReference>
<evidence type="ECO:0000259" key="2">
    <source>
        <dbReference type="Pfam" id="PF00497"/>
    </source>
</evidence>
<dbReference type="Pfam" id="PF00497">
    <property type="entry name" value="SBP_bac_3"/>
    <property type="match status" value="1"/>
</dbReference>
<sequence>MKAASGLHRPRWMVWLACSLIAGHVGAAPPLWAVTEDRPPDNYRDPAGRPAGAHVETLRLALARSGLTADILLFPWARSYTLAQTRPNTLIFSLARLPERERRFIWVAELKRQQAYFYRAPFPMPFQPRTLAAIRDCCRVCVVNQDATETVLRRHGFRNGQQLVSVNSVHDCLRLVGDGSVNFFVTSPALLDTEAAHTLHGRLHFEQVLPLGEPNRLYLAAHPQTDPVIVEKLRATLETMQMSGEIERIRQRYQSSAAP</sequence>
<gene>
    <name evidence="3" type="ORF">EV669_10610</name>
</gene>
<feature type="chain" id="PRO_5046328296" evidence="1">
    <location>
        <begin position="28"/>
        <end position="259"/>
    </location>
</feature>
<dbReference type="RefSeq" id="WP_132098578.1">
    <property type="nucleotide sequence ID" value="NZ_SMDA01000006.1"/>
</dbReference>
<dbReference type="PANTHER" id="PTHR38834:SF3">
    <property type="entry name" value="SOLUTE-BINDING PROTEIN FAMILY 3_N-TERMINAL DOMAIN-CONTAINING PROTEIN"/>
    <property type="match status" value="1"/>
</dbReference>
<organism evidence="3 4">
    <name type="scientific">Gulbenkiania mobilis</name>
    <dbReference type="NCBI Taxonomy" id="397457"/>
    <lineage>
        <taxon>Bacteria</taxon>
        <taxon>Pseudomonadati</taxon>
        <taxon>Pseudomonadota</taxon>
        <taxon>Betaproteobacteria</taxon>
        <taxon>Neisseriales</taxon>
        <taxon>Chromobacteriaceae</taxon>
        <taxon>Gulbenkiania</taxon>
    </lineage>
</organism>
<dbReference type="InterPro" id="IPR001638">
    <property type="entry name" value="Solute-binding_3/MltF_N"/>
</dbReference>
<feature type="signal peptide" evidence="1">
    <location>
        <begin position="1"/>
        <end position="27"/>
    </location>
</feature>
<reference evidence="3 4" key="1">
    <citation type="submission" date="2019-03" db="EMBL/GenBank/DDBJ databases">
        <title>Genomic Encyclopedia of Type Strains, Phase IV (KMG-IV): sequencing the most valuable type-strain genomes for metagenomic binning, comparative biology and taxonomic classification.</title>
        <authorList>
            <person name="Goeker M."/>
        </authorList>
    </citation>
    <scope>NUCLEOTIDE SEQUENCE [LARGE SCALE GENOMIC DNA]</scope>
    <source>
        <strain evidence="3 4">DSM 18507</strain>
    </source>
</reference>
<keyword evidence="4" id="KW-1185">Reference proteome</keyword>
<evidence type="ECO:0000256" key="1">
    <source>
        <dbReference type="SAM" id="SignalP"/>
    </source>
</evidence>
<evidence type="ECO:0000313" key="3">
    <source>
        <dbReference type="EMBL" id="TCW30693.1"/>
    </source>
</evidence>